<accession>A0A6L2NQR4</accession>
<sequence length="249" mass="28056">MLGAAGVQIPKNNLDNLHSSREEDGTLKFMDLQDLLGSFLLANIDLITLDLLTGSVVLDFLDVPAIYMQEFWATVSVYKSSIRFRINKKKVSLDVEIFREILQICLKIPRQEFEDLPIEHDILSFISDLGHTKDITYLIDVNKPVQATKGTRIKTKAKVAKSDKKKQPAKTSKAKGLAVLSEQQKIGIDEGTSTIPGVLDVPIYDYESNKESWGDSDEEDDNKDEFEEEANINDDDSDDNDESDDERKI</sequence>
<comment type="caution">
    <text evidence="2">The sequence shown here is derived from an EMBL/GenBank/DDBJ whole genome shotgun (WGS) entry which is preliminary data.</text>
</comment>
<gene>
    <name evidence="2" type="ORF">Tci_058872</name>
</gene>
<feature type="region of interest" description="Disordered" evidence="1">
    <location>
        <begin position="156"/>
        <end position="176"/>
    </location>
</feature>
<evidence type="ECO:0000256" key="1">
    <source>
        <dbReference type="SAM" id="MobiDB-lite"/>
    </source>
</evidence>
<protein>
    <submittedName>
        <fullName evidence="2">Uncharacterized protein</fullName>
    </submittedName>
</protein>
<dbReference type="EMBL" id="BKCJ010009423">
    <property type="protein sequence ID" value="GEU86894.1"/>
    <property type="molecule type" value="Genomic_DNA"/>
</dbReference>
<dbReference type="AlphaFoldDB" id="A0A6L2NQR4"/>
<reference evidence="2" key="1">
    <citation type="journal article" date="2019" name="Sci. Rep.">
        <title>Draft genome of Tanacetum cinerariifolium, the natural source of mosquito coil.</title>
        <authorList>
            <person name="Yamashiro T."/>
            <person name="Shiraishi A."/>
            <person name="Satake H."/>
            <person name="Nakayama K."/>
        </authorList>
    </citation>
    <scope>NUCLEOTIDE SEQUENCE</scope>
</reference>
<evidence type="ECO:0000313" key="2">
    <source>
        <dbReference type="EMBL" id="GEU86894.1"/>
    </source>
</evidence>
<organism evidence="2">
    <name type="scientific">Tanacetum cinerariifolium</name>
    <name type="common">Dalmatian daisy</name>
    <name type="synonym">Chrysanthemum cinerariifolium</name>
    <dbReference type="NCBI Taxonomy" id="118510"/>
    <lineage>
        <taxon>Eukaryota</taxon>
        <taxon>Viridiplantae</taxon>
        <taxon>Streptophyta</taxon>
        <taxon>Embryophyta</taxon>
        <taxon>Tracheophyta</taxon>
        <taxon>Spermatophyta</taxon>
        <taxon>Magnoliopsida</taxon>
        <taxon>eudicotyledons</taxon>
        <taxon>Gunneridae</taxon>
        <taxon>Pentapetalae</taxon>
        <taxon>asterids</taxon>
        <taxon>campanulids</taxon>
        <taxon>Asterales</taxon>
        <taxon>Asteraceae</taxon>
        <taxon>Asteroideae</taxon>
        <taxon>Anthemideae</taxon>
        <taxon>Anthemidinae</taxon>
        <taxon>Tanacetum</taxon>
    </lineage>
</organism>
<feature type="compositionally biased region" description="Acidic residues" evidence="1">
    <location>
        <begin position="214"/>
        <end position="249"/>
    </location>
</feature>
<feature type="region of interest" description="Disordered" evidence="1">
    <location>
        <begin position="206"/>
        <end position="249"/>
    </location>
</feature>
<name>A0A6L2NQR4_TANCI</name>
<proteinExistence type="predicted"/>